<dbReference type="Gene3D" id="3.50.30.30">
    <property type="match status" value="1"/>
</dbReference>
<name>A0ABP7RMU2_9SPHN</name>
<keyword evidence="1" id="KW-0732">Signal</keyword>
<sequence>MRFHLLGLAPVAAVLIAAAPAAAPTAKLYQAPQAQADRVRATVEFLADDLLEGRATGKRGHEVAAVYVASRFRALGLQPAGDNGTWFQRVPFRRATSDGTQSFSLTRGGKAETLVAGEDIAVRPSLTEKERDLSAGLVFVGQGIRDPKLKIDDYAGLDVRGKIVVVTGGVPAGLPSDIASHLSSRKVTMAAAAGAIGVLEIAGGRPMPRPVTDWIDARGNAGSTPAAIRVRGSISRTGAEKLFAGAPQNLTAIMAANMSRQPVRGFALNGTLNVKANSAWSDFTSPEVIGKLEGSDPKLRSEHVVLMGHLDHLGLKADAKPGEDNVYNGALDNAAGVATVLEVADRFVASGAKPKRSLLFIANTAEEMGLLGASYWAEHPTVPVQSITAGIDLDMPLPLYDFTDVTAFGAEHTTIGDTVAKVGRTMGISVGPDPMPEQGIFTRSDHYPLVLRGIPATLMFTGHANGGKPKWDMFFDKNYHQLSDDLNQAINWGALARYGELNYRIARELGDAPQRAAWKPNDYFAPVR</sequence>
<dbReference type="EMBL" id="BAAAZD010000001">
    <property type="protein sequence ID" value="GAA3999708.1"/>
    <property type="molecule type" value="Genomic_DNA"/>
</dbReference>
<dbReference type="Gene3D" id="3.40.630.10">
    <property type="entry name" value="Zn peptidases"/>
    <property type="match status" value="2"/>
</dbReference>
<reference evidence="4" key="1">
    <citation type="journal article" date="2019" name="Int. J. Syst. Evol. Microbiol.">
        <title>The Global Catalogue of Microorganisms (GCM) 10K type strain sequencing project: providing services to taxonomists for standard genome sequencing and annotation.</title>
        <authorList>
            <consortium name="The Broad Institute Genomics Platform"/>
            <consortium name="The Broad Institute Genome Sequencing Center for Infectious Disease"/>
            <person name="Wu L."/>
            <person name="Ma J."/>
        </authorList>
    </citation>
    <scope>NUCLEOTIDE SEQUENCE [LARGE SCALE GENOMIC DNA]</scope>
    <source>
        <strain evidence="4">JCM 16603</strain>
    </source>
</reference>
<feature type="signal peptide" evidence="1">
    <location>
        <begin position="1"/>
        <end position="23"/>
    </location>
</feature>
<organism evidence="3 4">
    <name type="scientific">Sphingomonas humi</name>
    <dbReference type="NCBI Taxonomy" id="335630"/>
    <lineage>
        <taxon>Bacteria</taxon>
        <taxon>Pseudomonadati</taxon>
        <taxon>Pseudomonadota</taxon>
        <taxon>Alphaproteobacteria</taxon>
        <taxon>Sphingomonadales</taxon>
        <taxon>Sphingomonadaceae</taxon>
        <taxon>Sphingomonas</taxon>
    </lineage>
</organism>
<dbReference type="InterPro" id="IPR045175">
    <property type="entry name" value="M28_fam"/>
</dbReference>
<proteinExistence type="predicted"/>
<accession>A0ABP7RMU2</accession>
<dbReference type="PANTHER" id="PTHR12147:SF26">
    <property type="entry name" value="PEPTIDASE M28 DOMAIN-CONTAINING PROTEIN"/>
    <property type="match status" value="1"/>
</dbReference>
<dbReference type="RefSeq" id="WP_344708793.1">
    <property type="nucleotide sequence ID" value="NZ_BAAAZD010000001.1"/>
</dbReference>
<evidence type="ECO:0000259" key="2">
    <source>
        <dbReference type="Pfam" id="PF04389"/>
    </source>
</evidence>
<dbReference type="SUPFAM" id="SSF53187">
    <property type="entry name" value="Zn-dependent exopeptidases"/>
    <property type="match status" value="1"/>
</dbReference>
<gene>
    <name evidence="3" type="ORF">GCM10022211_07200</name>
</gene>
<feature type="domain" description="Peptidase M28" evidence="2">
    <location>
        <begin position="288"/>
        <end position="502"/>
    </location>
</feature>
<protein>
    <submittedName>
        <fullName evidence="3">M20/M25/M40 family metallo-hydrolase</fullName>
    </submittedName>
</protein>
<dbReference type="Proteomes" id="UP001501310">
    <property type="component" value="Unassembled WGS sequence"/>
</dbReference>
<dbReference type="InterPro" id="IPR007484">
    <property type="entry name" value="Peptidase_M28"/>
</dbReference>
<comment type="caution">
    <text evidence="3">The sequence shown here is derived from an EMBL/GenBank/DDBJ whole genome shotgun (WGS) entry which is preliminary data.</text>
</comment>
<keyword evidence="4" id="KW-1185">Reference proteome</keyword>
<dbReference type="InterPro" id="IPR046450">
    <property type="entry name" value="PA_dom_sf"/>
</dbReference>
<dbReference type="Pfam" id="PF04389">
    <property type="entry name" value="Peptidase_M28"/>
    <property type="match status" value="1"/>
</dbReference>
<dbReference type="PANTHER" id="PTHR12147">
    <property type="entry name" value="METALLOPEPTIDASE M28 FAMILY MEMBER"/>
    <property type="match status" value="1"/>
</dbReference>
<evidence type="ECO:0000313" key="3">
    <source>
        <dbReference type="EMBL" id="GAA3999708.1"/>
    </source>
</evidence>
<dbReference type="SUPFAM" id="SSF52025">
    <property type="entry name" value="PA domain"/>
    <property type="match status" value="1"/>
</dbReference>
<evidence type="ECO:0000313" key="4">
    <source>
        <dbReference type="Proteomes" id="UP001501310"/>
    </source>
</evidence>
<feature type="chain" id="PRO_5047083884" evidence="1">
    <location>
        <begin position="24"/>
        <end position="528"/>
    </location>
</feature>
<evidence type="ECO:0000256" key="1">
    <source>
        <dbReference type="SAM" id="SignalP"/>
    </source>
</evidence>